<dbReference type="Pfam" id="PF08401">
    <property type="entry name" value="ArdcN"/>
    <property type="match status" value="1"/>
</dbReference>
<dbReference type="InterPro" id="IPR041459">
    <property type="entry name" value="MPTase-PolyVal"/>
</dbReference>
<dbReference type="InterPro" id="IPR017113">
    <property type="entry name" value="Antirestriction_ArdC"/>
</dbReference>
<dbReference type="AlphaFoldDB" id="A0A7W6GUN6"/>
<dbReference type="RefSeq" id="WP_183970150.1">
    <property type="nucleotide sequence ID" value="NZ_BAABBZ010000046.1"/>
</dbReference>
<dbReference type="EMBL" id="JACIEJ010000021">
    <property type="protein sequence ID" value="MBB3988370.1"/>
    <property type="molecule type" value="Genomic_DNA"/>
</dbReference>
<name>A0A7W6GUN6_9RHOB</name>
<dbReference type="Proteomes" id="UP000541426">
    <property type="component" value="Unassembled WGS sequence"/>
</dbReference>
<dbReference type="Pfam" id="PF18818">
    <property type="entry name" value="MPTase-PolyVal"/>
    <property type="match status" value="1"/>
</dbReference>
<reference evidence="3 4" key="1">
    <citation type="submission" date="2020-08" db="EMBL/GenBank/DDBJ databases">
        <title>Genomic Encyclopedia of Type Strains, Phase IV (KMG-IV): sequencing the most valuable type-strain genomes for metagenomic binning, comparative biology and taxonomic classification.</title>
        <authorList>
            <person name="Goeker M."/>
        </authorList>
    </citation>
    <scope>NUCLEOTIDE SEQUENCE [LARGE SCALE GENOMIC DNA]</scope>
    <source>
        <strain evidence="3 4">DSM 102235</strain>
    </source>
</reference>
<evidence type="ECO:0000259" key="2">
    <source>
        <dbReference type="Pfam" id="PF18818"/>
    </source>
</evidence>
<accession>A0A7W6GUN6</accession>
<evidence type="ECO:0000259" key="1">
    <source>
        <dbReference type="Pfam" id="PF08401"/>
    </source>
</evidence>
<feature type="domain" description="N-terminal" evidence="1">
    <location>
        <begin position="7"/>
        <end position="120"/>
    </location>
</feature>
<comment type="caution">
    <text evidence="3">The sequence shown here is derived from an EMBL/GenBank/DDBJ whole genome shotgun (WGS) entry which is preliminary data.</text>
</comment>
<proteinExistence type="predicted"/>
<keyword evidence="4" id="KW-1185">Reference proteome</keyword>
<evidence type="ECO:0000313" key="4">
    <source>
        <dbReference type="Proteomes" id="UP000541426"/>
    </source>
</evidence>
<dbReference type="InterPro" id="IPR013610">
    <property type="entry name" value="ArdC_N"/>
</dbReference>
<evidence type="ECO:0000313" key="3">
    <source>
        <dbReference type="EMBL" id="MBB3988370.1"/>
    </source>
</evidence>
<gene>
    <name evidence="3" type="ORF">GGQ68_004727</name>
</gene>
<organism evidence="3 4">
    <name type="scientific">Sagittula marina</name>
    <dbReference type="NCBI Taxonomy" id="943940"/>
    <lineage>
        <taxon>Bacteria</taxon>
        <taxon>Pseudomonadati</taxon>
        <taxon>Pseudomonadota</taxon>
        <taxon>Alphaproteobacteria</taxon>
        <taxon>Rhodobacterales</taxon>
        <taxon>Roseobacteraceae</taxon>
        <taxon>Sagittula</taxon>
    </lineage>
</organism>
<protein>
    <submittedName>
        <fullName evidence="3">Antirestriction protein ArdC</fullName>
    </submittedName>
</protein>
<dbReference type="GO" id="GO:0003697">
    <property type="term" value="F:single-stranded DNA binding"/>
    <property type="evidence" value="ECO:0007669"/>
    <property type="project" value="InterPro"/>
</dbReference>
<dbReference type="PIRSF" id="PIRSF037112">
    <property type="entry name" value="Antirestriction_ArdC"/>
    <property type="match status" value="1"/>
</dbReference>
<sequence length="294" mass="32871">MTAEKFDVYSHVTNQIIAQIAAGTPPWRKPWTGGGVSASLPERFNGEAYRGINILMLWATAMAKDYSSARWMTFNQAKQLGGHVRKGEKSATVVKYGTVEREDENGEERHIPYAKAYRVFNADQIEGLPAEFYILPDPPRDLGTVADPALEAFFAASGAQIDVTEEPRAYYNIKTDRIHMPPIGTFHRAAGYYGTLAHELTHWTGATKRLDRLGRFNDRKAYAFEELVAEIGNCMLCAQIGVEPEFDQSAAYVEGWLEAMKEDSRAIFRAASEAQKAVDYIMERTAQADRMAAE</sequence>
<feature type="domain" description="Polyvalent protein metallopeptidase" evidence="2">
    <location>
        <begin position="149"/>
        <end position="272"/>
    </location>
</feature>